<dbReference type="Pfam" id="PF01380">
    <property type="entry name" value="SIS"/>
    <property type="match status" value="1"/>
</dbReference>
<evidence type="ECO:0000259" key="5">
    <source>
        <dbReference type="PROSITE" id="PS51464"/>
    </source>
</evidence>
<dbReference type="AlphaFoldDB" id="A0A5K1IBF5"/>
<evidence type="ECO:0000256" key="2">
    <source>
        <dbReference type="ARBA" id="ARBA00023125"/>
    </source>
</evidence>
<evidence type="ECO:0000313" key="7">
    <source>
        <dbReference type="Proteomes" id="UP000361836"/>
    </source>
</evidence>
<evidence type="ECO:0000259" key="4">
    <source>
        <dbReference type="PROSITE" id="PS51071"/>
    </source>
</evidence>
<dbReference type="InterPro" id="IPR000281">
    <property type="entry name" value="HTH_RpiR"/>
</dbReference>
<dbReference type="InterPro" id="IPR046348">
    <property type="entry name" value="SIS_dom_sf"/>
</dbReference>
<dbReference type="SUPFAM" id="SSF53697">
    <property type="entry name" value="SIS domain"/>
    <property type="match status" value="1"/>
</dbReference>
<feature type="domain" description="SIS" evidence="5">
    <location>
        <begin position="124"/>
        <end position="264"/>
    </location>
</feature>
<dbReference type="InterPro" id="IPR036388">
    <property type="entry name" value="WH-like_DNA-bd_sf"/>
</dbReference>
<proteinExistence type="predicted"/>
<reference evidence="6 7" key="1">
    <citation type="submission" date="2019-10" db="EMBL/GenBank/DDBJ databases">
        <authorList>
            <person name="Wolf R A."/>
        </authorList>
    </citation>
    <scope>NUCLEOTIDE SEQUENCE [LARGE SCALE GENOMIC DNA]</scope>
    <source>
        <strain evidence="6">Collinsella_aerofaciens_MC2</strain>
    </source>
</reference>
<dbReference type="PROSITE" id="PS51464">
    <property type="entry name" value="SIS"/>
    <property type="match status" value="1"/>
</dbReference>
<evidence type="ECO:0000313" key="6">
    <source>
        <dbReference type="EMBL" id="VWL92677.1"/>
    </source>
</evidence>
<dbReference type="Proteomes" id="UP000361836">
    <property type="component" value="Unassembled WGS sequence"/>
</dbReference>
<dbReference type="SUPFAM" id="SSF46689">
    <property type="entry name" value="Homeodomain-like"/>
    <property type="match status" value="1"/>
</dbReference>
<dbReference type="Gene3D" id="1.10.10.10">
    <property type="entry name" value="Winged helix-like DNA-binding domain superfamily/Winged helix DNA-binding domain"/>
    <property type="match status" value="1"/>
</dbReference>
<dbReference type="PANTHER" id="PTHR30514:SF1">
    <property type="entry name" value="HTH-TYPE TRANSCRIPTIONAL REGULATOR HEXR-RELATED"/>
    <property type="match status" value="1"/>
</dbReference>
<dbReference type="InterPro" id="IPR035472">
    <property type="entry name" value="RpiR-like_SIS"/>
</dbReference>
<evidence type="ECO:0000256" key="3">
    <source>
        <dbReference type="ARBA" id="ARBA00023163"/>
    </source>
</evidence>
<dbReference type="OrthoDB" id="370421at2"/>
<dbReference type="InterPro" id="IPR047640">
    <property type="entry name" value="RpiR-like"/>
</dbReference>
<dbReference type="CDD" id="cd05013">
    <property type="entry name" value="SIS_RpiR"/>
    <property type="match status" value="1"/>
</dbReference>
<dbReference type="GO" id="GO:1901135">
    <property type="term" value="P:carbohydrate derivative metabolic process"/>
    <property type="evidence" value="ECO:0007669"/>
    <property type="project" value="InterPro"/>
</dbReference>
<keyword evidence="7" id="KW-1185">Reference proteome</keyword>
<keyword evidence="1" id="KW-0805">Transcription regulation</keyword>
<protein>
    <submittedName>
        <fullName evidence="6">Putative HTH-type transcriptional regulator YbbH</fullName>
    </submittedName>
</protein>
<dbReference type="GO" id="GO:0003677">
    <property type="term" value="F:DNA binding"/>
    <property type="evidence" value="ECO:0007669"/>
    <property type="project" value="UniProtKB-KW"/>
</dbReference>
<keyword evidence="3" id="KW-0804">Transcription</keyword>
<dbReference type="Gene3D" id="3.40.50.10490">
    <property type="entry name" value="Glucose-6-phosphate isomerase like protein, domain 1"/>
    <property type="match status" value="1"/>
</dbReference>
<dbReference type="PANTHER" id="PTHR30514">
    <property type="entry name" value="GLUCOKINASE"/>
    <property type="match status" value="1"/>
</dbReference>
<dbReference type="PROSITE" id="PS51071">
    <property type="entry name" value="HTH_RPIR"/>
    <property type="match status" value="1"/>
</dbReference>
<dbReference type="GO" id="GO:0097367">
    <property type="term" value="F:carbohydrate derivative binding"/>
    <property type="evidence" value="ECO:0007669"/>
    <property type="project" value="InterPro"/>
</dbReference>
<sequence length="266" mass="30125">MSMYEVYSNLRSCIEDVEKGGSLDAHIALYALSHHDEVPELSIEELARACNTSPATISRFCRRVNGSSFRSFKEQVDDFNAWLQRETTEARAHKQIDIPWYFDIVETSLLETKRLLTEDRLEQAVDWLLNAQNVYVYGSSFSNLTARSLCEKLSRVNRLCFSFGSVKGQETSLCLLQPDDLTIFVSFSGKTSHIFNLYVEAKRRGCRVIWISSNMAFDNNGARELLLPVSAESLSEYSTALVEGMSLQSAVNALYISCANRLRAQR</sequence>
<evidence type="ECO:0000256" key="1">
    <source>
        <dbReference type="ARBA" id="ARBA00023015"/>
    </source>
</evidence>
<name>A0A5K1IBF5_9ACTN</name>
<accession>A0A5K1IBF5</accession>
<dbReference type="Pfam" id="PF01418">
    <property type="entry name" value="HTH_6"/>
    <property type="match status" value="1"/>
</dbReference>
<gene>
    <name evidence="6" type="primary">ybbH_3</name>
    <name evidence="6" type="ORF">KCJAJFAP_02113</name>
</gene>
<dbReference type="RefSeq" id="WP_152073264.1">
    <property type="nucleotide sequence ID" value="NZ_CAAKNU010000112.1"/>
</dbReference>
<dbReference type="GO" id="GO:0003700">
    <property type="term" value="F:DNA-binding transcription factor activity"/>
    <property type="evidence" value="ECO:0007669"/>
    <property type="project" value="InterPro"/>
</dbReference>
<dbReference type="InterPro" id="IPR001347">
    <property type="entry name" value="SIS_dom"/>
</dbReference>
<feature type="domain" description="HTH rpiR-type" evidence="4">
    <location>
        <begin position="7"/>
        <end position="83"/>
    </location>
</feature>
<dbReference type="EMBL" id="CABWIE010000011">
    <property type="protein sequence ID" value="VWL92677.1"/>
    <property type="molecule type" value="Genomic_DNA"/>
</dbReference>
<dbReference type="InterPro" id="IPR009057">
    <property type="entry name" value="Homeodomain-like_sf"/>
</dbReference>
<organism evidence="6 7">
    <name type="scientific">Collinsella aerofaciens</name>
    <dbReference type="NCBI Taxonomy" id="74426"/>
    <lineage>
        <taxon>Bacteria</taxon>
        <taxon>Bacillati</taxon>
        <taxon>Actinomycetota</taxon>
        <taxon>Coriobacteriia</taxon>
        <taxon>Coriobacteriales</taxon>
        <taxon>Coriobacteriaceae</taxon>
        <taxon>Collinsella</taxon>
    </lineage>
</organism>
<keyword evidence="2" id="KW-0238">DNA-binding</keyword>